<evidence type="ECO:0000259" key="5">
    <source>
        <dbReference type="Pfam" id="PF13193"/>
    </source>
</evidence>
<proteinExistence type="inferred from homology"/>
<evidence type="ECO:0000256" key="1">
    <source>
        <dbReference type="ARBA" id="ARBA00006432"/>
    </source>
</evidence>
<keyword evidence="3" id="KW-0472">Membrane</keyword>
<organism evidence="6 7">
    <name type="scientific">Knufia peltigerae</name>
    <dbReference type="NCBI Taxonomy" id="1002370"/>
    <lineage>
        <taxon>Eukaryota</taxon>
        <taxon>Fungi</taxon>
        <taxon>Dikarya</taxon>
        <taxon>Ascomycota</taxon>
        <taxon>Pezizomycotina</taxon>
        <taxon>Eurotiomycetes</taxon>
        <taxon>Chaetothyriomycetidae</taxon>
        <taxon>Chaetothyriales</taxon>
        <taxon>Trichomeriaceae</taxon>
        <taxon>Knufia</taxon>
    </lineage>
</organism>
<sequence>MKDGNIYRSYIPDIKVPKDLSIHQYLTAFNPDDAPAQKVIWEDLESPKKTMTYGGLREAASLAAGGLASKYGLKEGDSVAIIGSNSVDWALAAHASIWLGAIAVGVNHLATSYELKHYLELADPSIAIVEASSRTKVQQVLSSIFPDRNIPILILGGNDAHIAFPDCVMVQEQPIPPLNLNGRNSHDVPACVLFSSGTTGKPKAVHLSHYNVLANLLTYRAGAPHFNNVSMVEVFFPPFAHMLGLMTAVLGAAFFGNYVLIMKQYEFRKWIRSCAEKRATLMKIVPSIAMSIAKDPEVPKLDLTSLQYIVCTGAPLHYEIVNILVELMNGVHIVQGYGMSEGTVSRLHPVQATLKAGSVGTLFPSVSLRLVDDNMKDVSVGTPGEALIKAPTVFMHYRKNEEATKNAFHDGWLRTGDSLIIDRDGHLWFQDRKKDMIKYKGLQIAPSELEDILTSYSDVVEAAVTATWDATQETEIPVGYVVLSPSIEEEQQHKVLENIVKDFNTKVSSYKKLRGGLYSVKSLPKNATGKIMRSLLPARTASTPCGVFVGLSPKL</sequence>
<evidence type="ECO:0000313" key="7">
    <source>
        <dbReference type="Proteomes" id="UP001172681"/>
    </source>
</evidence>
<dbReference type="Pfam" id="PF00501">
    <property type="entry name" value="AMP-binding"/>
    <property type="match status" value="1"/>
</dbReference>
<evidence type="ECO:0000259" key="4">
    <source>
        <dbReference type="Pfam" id="PF00501"/>
    </source>
</evidence>
<dbReference type="Gene3D" id="3.40.50.12780">
    <property type="entry name" value="N-terminal domain of ligase-like"/>
    <property type="match status" value="1"/>
</dbReference>
<keyword evidence="2" id="KW-0436">Ligase</keyword>
<keyword evidence="7" id="KW-1185">Reference proteome</keyword>
<dbReference type="Pfam" id="PF13193">
    <property type="entry name" value="AMP-binding_C"/>
    <property type="match status" value="1"/>
</dbReference>
<name>A0AA38YBW6_9EURO</name>
<comment type="similarity">
    <text evidence="1">Belongs to the ATP-dependent AMP-binding enzyme family.</text>
</comment>
<dbReference type="PROSITE" id="PS00455">
    <property type="entry name" value="AMP_BINDING"/>
    <property type="match status" value="1"/>
</dbReference>
<dbReference type="Gene3D" id="3.30.300.30">
    <property type="match status" value="1"/>
</dbReference>
<dbReference type="GO" id="GO:0016405">
    <property type="term" value="F:CoA-ligase activity"/>
    <property type="evidence" value="ECO:0007669"/>
    <property type="project" value="TreeGrafter"/>
</dbReference>
<evidence type="ECO:0000256" key="3">
    <source>
        <dbReference type="SAM" id="Phobius"/>
    </source>
</evidence>
<keyword evidence="3" id="KW-1133">Transmembrane helix</keyword>
<dbReference type="PANTHER" id="PTHR24096:SF149">
    <property type="entry name" value="AMP-BINDING DOMAIN-CONTAINING PROTEIN-RELATED"/>
    <property type="match status" value="1"/>
</dbReference>
<evidence type="ECO:0000313" key="6">
    <source>
        <dbReference type="EMBL" id="KAJ9643303.1"/>
    </source>
</evidence>
<dbReference type="EMBL" id="JAPDRN010000008">
    <property type="protein sequence ID" value="KAJ9643303.1"/>
    <property type="molecule type" value="Genomic_DNA"/>
</dbReference>
<gene>
    <name evidence="6" type="ORF">H2204_002199</name>
</gene>
<dbReference type="InterPro" id="IPR000873">
    <property type="entry name" value="AMP-dep_synth/lig_dom"/>
</dbReference>
<accession>A0AA38YBW6</accession>
<dbReference type="Proteomes" id="UP001172681">
    <property type="component" value="Unassembled WGS sequence"/>
</dbReference>
<dbReference type="InterPro" id="IPR025110">
    <property type="entry name" value="AMP-bd_C"/>
</dbReference>
<dbReference type="SUPFAM" id="SSF56801">
    <property type="entry name" value="Acetyl-CoA synthetase-like"/>
    <property type="match status" value="1"/>
</dbReference>
<protein>
    <submittedName>
        <fullName evidence="6">Uncharacterized protein</fullName>
    </submittedName>
</protein>
<dbReference type="InterPro" id="IPR020845">
    <property type="entry name" value="AMP-binding_CS"/>
</dbReference>
<keyword evidence="3" id="KW-0812">Transmembrane</keyword>
<dbReference type="PANTHER" id="PTHR24096">
    <property type="entry name" value="LONG-CHAIN-FATTY-ACID--COA LIGASE"/>
    <property type="match status" value="1"/>
</dbReference>
<dbReference type="InterPro" id="IPR042099">
    <property type="entry name" value="ANL_N_sf"/>
</dbReference>
<evidence type="ECO:0000256" key="2">
    <source>
        <dbReference type="ARBA" id="ARBA00022598"/>
    </source>
</evidence>
<feature type="transmembrane region" description="Helical" evidence="3">
    <location>
        <begin position="239"/>
        <end position="261"/>
    </location>
</feature>
<reference evidence="6" key="1">
    <citation type="submission" date="2022-10" db="EMBL/GenBank/DDBJ databases">
        <title>Culturing micro-colonial fungi from biological soil crusts in the Mojave desert and describing Neophaeococcomyces mojavensis, and introducing the new genera and species Taxawa tesnikishii.</title>
        <authorList>
            <person name="Kurbessoian T."/>
            <person name="Stajich J.E."/>
        </authorList>
    </citation>
    <scope>NUCLEOTIDE SEQUENCE</scope>
    <source>
        <strain evidence="6">TK_35</strain>
    </source>
</reference>
<comment type="caution">
    <text evidence="6">The sequence shown here is derived from an EMBL/GenBank/DDBJ whole genome shotgun (WGS) entry which is preliminary data.</text>
</comment>
<feature type="domain" description="AMP-binding enzyme C-terminal" evidence="5">
    <location>
        <begin position="448"/>
        <end position="530"/>
    </location>
</feature>
<dbReference type="InterPro" id="IPR045851">
    <property type="entry name" value="AMP-bd_C_sf"/>
</dbReference>
<dbReference type="AlphaFoldDB" id="A0AA38YBW6"/>
<feature type="domain" description="AMP-dependent synthetase/ligase" evidence="4">
    <location>
        <begin position="43"/>
        <end position="397"/>
    </location>
</feature>